<sequence length="76" mass="8887">MGGKRRTTFTDPLHIELIAEGYELDIREFIVDVEKTVRMLKKQRVEFTLPSGIVGQRRKLKELCELHGLEPIYETD</sequence>
<evidence type="ECO:0000313" key="1">
    <source>
        <dbReference type="EMBL" id="XCG46757.1"/>
    </source>
</evidence>
<gene>
    <name evidence="1" type="ORF">ABVK50_15660</name>
</gene>
<dbReference type="AlphaFoldDB" id="A0AAU8CIU2"/>
<name>A0AAU8CIU2_9HYPH</name>
<proteinExistence type="predicted"/>
<accession>A0AAU8CIU2</accession>
<protein>
    <submittedName>
        <fullName evidence="1">Uncharacterized protein</fullName>
    </submittedName>
</protein>
<dbReference type="RefSeq" id="WP_353645705.1">
    <property type="nucleotide sequence ID" value="NZ_CP159253.1"/>
</dbReference>
<organism evidence="1">
    <name type="scientific">Mesorhizobium sp. WSM2240</name>
    <dbReference type="NCBI Taxonomy" id="3228851"/>
    <lineage>
        <taxon>Bacteria</taxon>
        <taxon>Pseudomonadati</taxon>
        <taxon>Pseudomonadota</taxon>
        <taxon>Alphaproteobacteria</taxon>
        <taxon>Hyphomicrobiales</taxon>
        <taxon>Phyllobacteriaceae</taxon>
        <taxon>Mesorhizobium</taxon>
    </lineage>
</organism>
<dbReference type="EMBL" id="CP159253">
    <property type="protein sequence ID" value="XCG46757.1"/>
    <property type="molecule type" value="Genomic_DNA"/>
</dbReference>
<reference evidence="1" key="1">
    <citation type="submission" date="2024-06" db="EMBL/GenBank/DDBJ databases">
        <title>Mesorhizobium karijinii sp. nov., a symbiont of the iconic Swainsona formosa from arid Australia.</title>
        <authorList>
            <person name="Hill Y.J."/>
            <person name="Watkin E.L.J."/>
            <person name="O'Hara G.W."/>
            <person name="Terpolilli J."/>
            <person name="Tye M.L."/>
            <person name="Kohlmeier M.G."/>
        </authorList>
    </citation>
    <scope>NUCLEOTIDE SEQUENCE</scope>
    <source>
        <strain evidence="1">WSM2240</strain>
    </source>
</reference>